<comment type="similarity">
    <text evidence="1">Belongs to the UDP-N-acetylglucosamine 2-epimerase family.</text>
</comment>
<dbReference type="InterPro" id="IPR003331">
    <property type="entry name" value="UDP_GlcNAc_Epimerase_2_dom"/>
</dbReference>
<dbReference type="Proteomes" id="UP001597438">
    <property type="component" value="Unassembled WGS sequence"/>
</dbReference>
<organism evidence="3 4">
    <name type="scientific">Christiangramia antarctica</name>
    <dbReference type="NCBI Taxonomy" id="2058158"/>
    <lineage>
        <taxon>Bacteria</taxon>
        <taxon>Pseudomonadati</taxon>
        <taxon>Bacteroidota</taxon>
        <taxon>Flavobacteriia</taxon>
        <taxon>Flavobacteriales</taxon>
        <taxon>Flavobacteriaceae</taxon>
        <taxon>Christiangramia</taxon>
    </lineage>
</organism>
<dbReference type="PANTHER" id="PTHR43174:SF1">
    <property type="entry name" value="UDP-N-ACETYLGLUCOSAMINE 2-EPIMERASE"/>
    <property type="match status" value="1"/>
</dbReference>
<keyword evidence="1 3" id="KW-0413">Isomerase</keyword>
<dbReference type="Pfam" id="PF02350">
    <property type="entry name" value="Epimerase_2"/>
    <property type="match status" value="1"/>
</dbReference>
<dbReference type="SUPFAM" id="SSF53756">
    <property type="entry name" value="UDP-Glycosyltransferase/glycogen phosphorylase"/>
    <property type="match status" value="1"/>
</dbReference>
<comment type="caution">
    <text evidence="3">The sequence shown here is derived from an EMBL/GenBank/DDBJ whole genome shotgun (WGS) entry which is preliminary data.</text>
</comment>
<dbReference type="EMBL" id="JBHUOJ010000032">
    <property type="protein sequence ID" value="MFD2834240.1"/>
    <property type="molecule type" value="Genomic_DNA"/>
</dbReference>
<evidence type="ECO:0000313" key="3">
    <source>
        <dbReference type="EMBL" id="MFD2834240.1"/>
    </source>
</evidence>
<evidence type="ECO:0000259" key="2">
    <source>
        <dbReference type="Pfam" id="PF02350"/>
    </source>
</evidence>
<sequence>MKIDLIAGARPNFVKIAALYYAYRSIGNNFDFRLIHTGQHYDEKLSGIFFKELGIPKPDFNLEVGSGSHAEQTAAIMIGYEQILKKSKPELVIVVGDVNSTMACSIVAKKLNIKVAHIEAGIRSGDNTMPEEINRIVTDSISDYFFTTTRNASNNLLKSGKNENQIYFVGNTMIDTLVKNRKNFKRPECWNTFKLNEREYFIMTLHRPNNVDEEKTFKNILAEINYSSKGLPVIFPVHPRTEAVIKTLTSEVKNIRFISPLSYLEFNYLVERSKAVITDSGGITEEATFFKVPCITLRESTERPETVREGTNELAGNDPDKISKYFERISTGQWKIGKVPEYWDGKTGERILQGLAGIKL</sequence>
<evidence type="ECO:0000256" key="1">
    <source>
        <dbReference type="RuleBase" id="RU003513"/>
    </source>
</evidence>
<evidence type="ECO:0000313" key="4">
    <source>
        <dbReference type="Proteomes" id="UP001597438"/>
    </source>
</evidence>
<proteinExistence type="inferred from homology"/>
<protein>
    <submittedName>
        <fullName evidence="3">Non-hydrolyzing UDP-N-acetylglucosamine 2-epimerase</fullName>
        <ecNumber evidence="3">5.1.3.14</ecNumber>
    </submittedName>
</protein>
<keyword evidence="4" id="KW-1185">Reference proteome</keyword>
<accession>A0ABW5X6M2</accession>
<feature type="domain" description="UDP-N-acetylglucosamine 2-epimerase" evidence="2">
    <location>
        <begin position="28"/>
        <end position="355"/>
    </location>
</feature>
<dbReference type="PANTHER" id="PTHR43174">
    <property type="entry name" value="UDP-N-ACETYLGLUCOSAMINE 2-EPIMERASE"/>
    <property type="match status" value="1"/>
</dbReference>
<gene>
    <name evidence="3" type="primary">wecB</name>
    <name evidence="3" type="ORF">ACFSYS_13165</name>
</gene>
<reference evidence="4" key="1">
    <citation type="journal article" date="2019" name="Int. J. Syst. Evol. Microbiol.">
        <title>The Global Catalogue of Microorganisms (GCM) 10K type strain sequencing project: providing services to taxonomists for standard genome sequencing and annotation.</title>
        <authorList>
            <consortium name="The Broad Institute Genomics Platform"/>
            <consortium name="The Broad Institute Genome Sequencing Center for Infectious Disease"/>
            <person name="Wu L."/>
            <person name="Ma J."/>
        </authorList>
    </citation>
    <scope>NUCLEOTIDE SEQUENCE [LARGE SCALE GENOMIC DNA]</scope>
    <source>
        <strain evidence="4">KCTC 52925</strain>
    </source>
</reference>
<dbReference type="CDD" id="cd03786">
    <property type="entry name" value="GTB_UDP-GlcNAc_2-Epimerase"/>
    <property type="match status" value="1"/>
</dbReference>
<dbReference type="RefSeq" id="WP_251739129.1">
    <property type="nucleotide sequence ID" value="NZ_JBHUOJ010000032.1"/>
</dbReference>
<name>A0ABW5X6M2_9FLAO</name>
<dbReference type="NCBIfam" id="TIGR00236">
    <property type="entry name" value="wecB"/>
    <property type="match status" value="1"/>
</dbReference>
<dbReference type="InterPro" id="IPR029767">
    <property type="entry name" value="WecB-like"/>
</dbReference>
<dbReference type="Gene3D" id="3.40.50.2000">
    <property type="entry name" value="Glycogen Phosphorylase B"/>
    <property type="match status" value="2"/>
</dbReference>
<dbReference type="GO" id="GO:0008761">
    <property type="term" value="F:UDP-N-acetylglucosamine 2-epimerase activity"/>
    <property type="evidence" value="ECO:0007669"/>
    <property type="project" value="UniProtKB-EC"/>
</dbReference>
<dbReference type="EC" id="5.1.3.14" evidence="3"/>